<keyword evidence="4" id="KW-1185">Reference proteome</keyword>
<feature type="compositionally biased region" description="Polar residues" evidence="1">
    <location>
        <begin position="33"/>
        <end position="51"/>
    </location>
</feature>
<dbReference type="STRING" id="930990.A0A067M694"/>
<feature type="region of interest" description="Disordered" evidence="1">
    <location>
        <begin position="296"/>
        <end position="343"/>
    </location>
</feature>
<dbReference type="AlphaFoldDB" id="A0A067M694"/>
<dbReference type="Proteomes" id="UP000027195">
    <property type="component" value="Unassembled WGS sequence"/>
</dbReference>
<protein>
    <recommendedName>
        <fullName evidence="2">GED domain-containing protein</fullName>
    </recommendedName>
</protein>
<organism evidence="3 4">
    <name type="scientific">Botryobasidium botryosum (strain FD-172 SS1)</name>
    <dbReference type="NCBI Taxonomy" id="930990"/>
    <lineage>
        <taxon>Eukaryota</taxon>
        <taxon>Fungi</taxon>
        <taxon>Dikarya</taxon>
        <taxon>Basidiomycota</taxon>
        <taxon>Agaricomycotina</taxon>
        <taxon>Agaricomycetes</taxon>
        <taxon>Cantharellales</taxon>
        <taxon>Botryobasidiaceae</taxon>
        <taxon>Botryobasidium</taxon>
    </lineage>
</organism>
<dbReference type="OrthoDB" id="5061070at2759"/>
<evidence type="ECO:0000313" key="3">
    <source>
        <dbReference type="EMBL" id="KDQ11089.1"/>
    </source>
</evidence>
<feature type="compositionally biased region" description="Polar residues" evidence="1">
    <location>
        <begin position="327"/>
        <end position="343"/>
    </location>
</feature>
<name>A0A067M694_BOTB1</name>
<feature type="compositionally biased region" description="Pro residues" evidence="1">
    <location>
        <begin position="53"/>
        <end position="66"/>
    </location>
</feature>
<evidence type="ECO:0000259" key="2">
    <source>
        <dbReference type="PROSITE" id="PS51388"/>
    </source>
</evidence>
<evidence type="ECO:0000313" key="4">
    <source>
        <dbReference type="Proteomes" id="UP000027195"/>
    </source>
</evidence>
<dbReference type="Gene3D" id="1.20.120.1240">
    <property type="entry name" value="Dynamin, middle domain"/>
    <property type="match status" value="1"/>
</dbReference>
<accession>A0A067M694</accession>
<feature type="region of interest" description="Disordered" evidence="1">
    <location>
        <begin position="166"/>
        <end position="202"/>
    </location>
</feature>
<dbReference type="InterPro" id="IPR020850">
    <property type="entry name" value="GED_dom"/>
</dbReference>
<feature type="region of interest" description="Disordered" evidence="1">
    <location>
        <begin position="1"/>
        <end position="72"/>
    </location>
</feature>
<feature type="region of interest" description="Disordered" evidence="1">
    <location>
        <begin position="111"/>
        <end position="131"/>
    </location>
</feature>
<dbReference type="InParanoid" id="A0A067M694"/>
<evidence type="ECO:0000256" key="1">
    <source>
        <dbReference type="SAM" id="MobiDB-lite"/>
    </source>
</evidence>
<dbReference type="HOGENOM" id="CLU_500552_0_0_1"/>
<proteinExistence type="predicted"/>
<sequence>MVTIPAPVKPPSSVSKPESKKNKVKPKKATPPLSGSSTTSKPLADSTTVTLSPPAPIPISRPPHPKPLAQAASPMAPIGTKLSPATPPLRKSESILPIPIVPCTPPPRPAVSNTIFHSTPPPSSVQPPGTPPTPGLTLLLFAYYLLNKLIVLQGFYPPGPTIPTGAKAPVQKSAPSSPIAVTPPSPPVTTACPSTSESSFEAPATVEMADTMSELGPILPADDRLPDPKVADPVIVGDPCGELVKLVLAFSVMLRESNFPESRVKGARENRRSRQRLYHNLSQKIGATRPQFHPYFKTKPLSSATTPTDAYESDTEVDSWETPSPCPQESTLPTPTDQEQGTVSSGPVLYCEDLMESESPALFSDTFSAKKAELIEGFIEKWEKSMEKCLELVFEEYRLYLTSMLGVHFGKSINDLISHYHNAASTKARSIFEAEKMGFTFNMECFTAHKNQMLTYYRESRRRHNYQGASDSLVEMISEVQAYFEVAHRRFIDNISLLIETTFIHGLQSTIPDVLVDTIDLGSPDARSRCARMLEQDAAVTTAI</sequence>
<dbReference type="PROSITE" id="PS51388">
    <property type="entry name" value="GED"/>
    <property type="match status" value="1"/>
</dbReference>
<reference evidence="4" key="1">
    <citation type="journal article" date="2014" name="Proc. Natl. Acad. Sci. U.S.A.">
        <title>Extensive sampling of basidiomycete genomes demonstrates inadequacy of the white-rot/brown-rot paradigm for wood decay fungi.</title>
        <authorList>
            <person name="Riley R."/>
            <person name="Salamov A.A."/>
            <person name="Brown D.W."/>
            <person name="Nagy L.G."/>
            <person name="Floudas D."/>
            <person name="Held B.W."/>
            <person name="Levasseur A."/>
            <person name="Lombard V."/>
            <person name="Morin E."/>
            <person name="Otillar R."/>
            <person name="Lindquist E.A."/>
            <person name="Sun H."/>
            <person name="LaButti K.M."/>
            <person name="Schmutz J."/>
            <person name="Jabbour D."/>
            <person name="Luo H."/>
            <person name="Baker S.E."/>
            <person name="Pisabarro A.G."/>
            <person name="Walton J.D."/>
            <person name="Blanchette R.A."/>
            <person name="Henrissat B."/>
            <person name="Martin F."/>
            <person name="Cullen D."/>
            <person name="Hibbett D.S."/>
            <person name="Grigoriev I.V."/>
        </authorList>
    </citation>
    <scope>NUCLEOTIDE SEQUENCE [LARGE SCALE GENOMIC DNA]</scope>
    <source>
        <strain evidence="4">FD-172 SS1</strain>
    </source>
</reference>
<dbReference type="EMBL" id="KL198061">
    <property type="protein sequence ID" value="KDQ11089.1"/>
    <property type="molecule type" value="Genomic_DNA"/>
</dbReference>
<feature type="compositionally biased region" description="Pro residues" evidence="1">
    <location>
        <begin position="119"/>
        <end position="131"/>
    </location>
</feature>
<feature type="domain" description="GED" evidence="2">
    <location>
        <begin position="473"/>
        <end position="544"/>
    </location>
</feature>
<gene>
    <name evidence="3" type="ORF">BOTBODRAFT_177566</name>
</gene>